<dbReference type="EMBL" id="JAWLNX010000034">
    <property type="protein sequence ID" value="MEB3371903.1"/>
    <property type="molecule type" value="Genomic_DNA"/>
</dbReference>
<feature type="transmembrane region" description="Helical" evidence="8">
    <location>
        <begin position="147"/>
        <end position="169"/>
    </location>
</feature>
<dbReference type="PROSITE" id="PS50850">
    <property type="entry name" value="MFS"/>
    <property type="match status" value="1"/>
</dbReference>
<dbReference type="InterPro" id="IPR036259">
    <property type="entry name" value="MFS_trans_sf"/>
</dbReference>
<evidence type="ECO:0000256" key="7">
    <source>
        <dbReference type="ARBA" id="ARBA00023136"/>
    </source>
</evidence>
<comment type="subcellular location">
    <subcellularLocation>
        <location evidence="1">Cell membrane</location>
        <topology evidence="1">Multi-pass membrane protein</topology>
    </subcellularLocation>
</comment>
<feature type="transmembrane region" description="Helical" evidence="8">
    <location>
        <begin position="368"/>
        <end position="388"/>
    </location>
</feature>
<keyword evidence="5" id="KW-0769">Symport</keyword>
<accession>A0ABU6AK36</accession>
<evidence type="ECO:0000256" key="3">
    <source>
        <dbReference type="ARBA" id="ARBA00022475"/>
    </source>
</evidence>
<evidence type="ECO:0000256" key="8">
    <source>
        <dbReference type="SAM" id="Phobius"/>
    </source>
</evidence>
<keyword evidence="11" id="KW-1185">Reference proteome</keyword>
<gene>
    <name evidence="10" type="ORF">R4I43_31340</name>
</gene>
<evidence type="ECO:0000256" key="4">
    <source>
        <dbReference type="ARBA" id="ARBA00022692"/>
    </source>
</evidence>
<keyword evidence="6 8" id="KW-1133">Transmembrane helix</keyword>
<feature type="transmembrane region" description="Helical" evidence="8">
    <location>
        <begin position="325"/>
        <end position="347"/>
    </location>
</feature>
<dbReference type="SUPFAM" id="SSF103473">
    <property type="entry name" value="MFS general substrate transporter"/>
    <property type="match status" value="1"/>
</dbReference>
<feature type="transmembrane region" description="Helical" evidence="8">
    <location>
        <begin position="262"/>
        <end position="288"/>
    </location>
</feature>
<dbReference type="InterPro" id="IPR051084">
    <property type="entry name" value="H+-coupled_symporters"/>
</dbReference>
<keyword evidence="7 8" id="KW-0472">Membrane</keyword>
<feature type="transmembrane region" description="Helical" evidence="8">
    <location>
        <begin position="79"/>
        <end position="99"/>
    </location>
</feature>
<comment type="caution">
    <text evidence="10">The sequence shown here is derived from an EMBL/GenBank/DDBJ whole genome shotgun (WGS) entry which is preliminary data.</text>
</comment>
<dbReference type="InterPro" id="IPR011701">
    <property type="entry name" value="MFS"/>
</dbReference>
<sequence>MQNRDTFRRRVAGSAIGSFVEFYSFLVYGLTAPVLARHFFPENSSIALIATFAIFAVSFGFGPLGGAFFGYLGDRIGRVRVLGATVLLAGGATLGIGVLPTYQSIGIAAPIVLLLCRVAQGFAAGGEPTGAYSYVLESAPSDQRGRWVTFTVTFAWLGPTVGSILIVCLRTIGGEQAYTDWLWRVPFIIGGIVAVIGLWIRLKLEDSDEFEQATKQEMAPNPFSRVFRENRRAFGLVLLLGITNGAAAYTINGYIATYLSELAGLSATATLVSSAVVLLLFVIMLPCFGILTDRVGRRPVLLGGGAVLLLTAYPAFLLASTGTLVGAFAAQLLLGVPIAALQAGFYLASLELFPTAARYTGHAVSFNLGNNVVGGATPLVCTVLITSLNLSTAPALFLIAVVIVGLGATSFLPETRHVELRDSIHRRSGGTRGQEAGTRA</sequence>
<feature type="transmembrane region" description="Helical" evidence="8">
    <location>
        <begin position="46"/>
        <end position="72"/>
    </location>
</feature>
<evidence type="ECO:0000256" key="5">
    <source>
        <dbReference type="ARBA" id="ARBA00022847"/>
    </source>
</evidence>
<feature type="domain" description="Major facilitator superfamily (MFS) profile" evidence="9">
    <location>
        <begin position="10"/>
        <end position="416"/>
    </location>
</feature>
<dbReference type="PANTHER" id="PTHR43528:SF1">
    <property type="entry name" value="ALPHA-KETOGLUTARATE PERMEASE"/>
    <property type="match status" value="1"/>
</dbReference>
<evidence type="ECO:0000256" key="6">
    <source>
        <dbReference type="ARBA" id="ARBA00022989"/>
    </source>
</evidence>
<protein>
    <submittedName>
        <fullName evidence="10">MFS transporter</fullName>
    </submittedName>
</protein>
<feature type="transmembrane region" description="Helical" evidence="8">
    <location>
        <begin position="300"/>
        <end position="319"/>
    </location>
</feature>
<reference evidence="10 11" key="1">
    <citation type="submission" date="2023-10" db="EMBL/GenBank/DDBJ databases">
        <title>Saccharopolyspora sp. nov., isolated from mangrove soil.</title>
        <authorList>
            <person name="Lu Y."/>
            <person name="Liu W."/>
        </authorList>
    </citation>
    <scope>NUCLEOTIDE SEQUENCE [LARGE SCALE GENOMIC DNA]</scope>
    <source>
        <strain evidence="10 11">S2-29</strain>
    </source>
</reference>
<evidence type="ECO:0000313" key="10">
    <source>
        <dbReference type="EMBL" id="MEB3371903.1"/>
    </source>
</evidence>
<feature type="transmembrane region" description="Helical" evidence="8">
    <location>
        <begin position="233"/>
        <end position="256"/>
    </location>
</feature>
<dbReference type="RefSeq" id="WP_324269330.1">
    <property type="nucleotide sequence ID" value="NZ_JAWLNX010000034.1"/>
</dbReference>
<proteinExistence type="predicted"/>
<dbReference type="Pfam" id="PF07690">
    <property type="entry name" value="MFS_1"/>
    <property type="match status" value="1"/>
</dbReference>
<evidence type="ECO:0000259" key="9">
    <source>
        <dbReference type="PROSITE" id="PS50850"/>
    </source>
</evidence>
<evidence type="ECO:0000313" key="11">
    <source>
        <dbReference type="Proteomes" id="UP001327093"/>
    </source>
</evidence>
<keyword evidence="4 8" id="KW-0812">Transmembrane</keyword>
<dbReference type="PANTHER" id="PTHR43528">
    <property type="entry name" value="ALPHA-KETOGLUTARATE PERMEASE"/>
    <property type="match status" value="1"/>
</dbReference>
<feature type="transmembrane region" description="Helical" evidence="8">
    <location>
        <begin position="20"/>
        <end position="40"/>
    </location>
</feature>
<feature type="transmembrane region" description="Helical" evidence="8">
    <location>
        <begin position="394"/>
        <end position="412"/>
    </location>
</feature>
<keyword evidence="3" id="KW-1003">Cell membrane</keyword>
<dbReference type="Gene3D" id="1.20.1250.20">
    <property type="entry name" value="MFS general substrate transporter like domains"/>
    <property type="match status" value="1"/>
</dbReference>
<feature type="transmembrane region" description="Helical" evidence="8">
    <location>
        <begin position="181"/>
        <end position="200"/>
    </location>
</feature>
<evidence type="ECO:0000256" key="2">
    <source>
        <dbReference type="ARBA" id="ARBA00022448"/>
    </source>
</evidence>
<name>A0ABU6AK36_9PSEU</name>
<organism evidence="10 11">
    <name type="scientific">Saccharopolyspora mangrovi</name>
    <dbReference type="NCBI Taxonomy" id="3082379"/>
    <lineage>
        <taxon>Bacteria</taxon>
        <taxon>Bacillati</taxon>
        <taxon>Actinomycetota</taxon>
        <taxon>Actinomycetes</taxon>
        <taxon>Pseudonocardiales</taxon>
        <taxon>Pseudonocardiaceae</taxon>
        <taxon>Saccharopolyspora</taxon>
    </lineage>
</organism>
<evidence type="ECO:0000256" key="1">
    <source>
        <dbReference type="ARBA" id="ARBA00004651"/>
    </source>
</evidence>
<keyword evidence="2" id="KW-0813">Transport</keyword>
<feature type="transmembrane region" description="Helical" evidence="8">
    <location>
        <begin position="105"/>
        <end position="126"/>
    </location>
</feature>
<dbReference type="Proteomes" id="UP001327093">
    <property type="component" value="Unassembled WGS sequence"/>
</dbReference>
<dbReference type="InterPro" id="IPR020846">
    <property type="entry name" value="MFS_dom"/>
</dbReference>